<sequence length="86" mass="9499">MISLLSPPSPYPPGGLSPESRSKDRWCQNTNTLRRYATLGQSLHPPYTLASHGGPPLPEWKASYFTFHNCALCVTSNSTMTFEIVS</sequence>
<proteinExistence type="predicted"/>
<reference evidence="2 3" key="1">
    <citation type="submission" date="2019-05" db="EMBL/GenBank/DDBJ databases">
        <title>Another draft genome of Portunus trituberculatus and its Hox gene families provides insights of decapod evolution.</title>
        <authorList>
            <person name="Jeong J.-H."/>
            <person name="Song I."/>
            <person name="Kim S."/>
            <person name="Choi T."/>
            <person name="Kim D."/>
            <person name="Ryu S."/>
            <person name="Kim W."/>
        </authorList>
    </citation>
    <scope>NUCLEOTIDE SEQUENCE [LARGE SCALE GENOMIC DNA]</scope>
    <source>
        <tissue evidence="2">Muscle</tissue>
    </source>
</reference>
<accession>A0A5B7IGK2</accession>
<name>A0A5B7IGK2_PORTR</name>
<organism evidence="2 3">
    <name type="scientific">Portunus trituberculatus</name>
    <name type="common">Swimming crab</name>
    <name type="synonym">Neptunus trituberculatus</name>
    <dbReference type="NCBI Taxonomy" id="210409"/>
    <lineage>
        <taxon>Eukaryota</taxon>
        <taxon>Metazoa</taxon>
        <taxon>Ecdysozoa</taxon>
        <taxon>Arthropoda</taxon>
        <taxon>Crustacea</taxon>
        <taxon>Multicrustacea</taxon>
        <taxon>Malacostraca</taxon>
        <taxon>Eumalacostraca</taxon>
        <taxon>Eucarida</taxon>
        <taxon>Decapoda</taxon>
        <taxon>Pleocyemata</taxon>
        <taxon>Brachyura</taxon>
        <taxon>Eubrachyura</taxon>
        <taxon>Portunoidea</taxon>
        <taxon>Portunidae</taxon>
        <taxon>Portuninae</taxon>
        <taxon>Portunus</taxon>
    </lineage>
</organism>
<feature type="region of interest" description="Disordered" evidence="1">
    <location>
        <begin position="1"/>
        <end position="24"/>
    </location>
</feature>
<evidence type="ECO:0000313" key="3">
    <source>
        <dbReference type="Proteomes" id="UP000324222"/>
    </source>
</evidence>
<dbReference type="AlphaFoldDB" id="A0A5B7IGK2"/>
<dbReference type="EMBL" id="VSRR010061161">
    <property type="protein sequence ID" value="MPC82962.1"/>
    <property type="molecule type" value="Genomic_DNA"/>
</dbReference>
<keyword evidence="3" id="KW-1185">Reference proteome</keyword>
<evidence type="ECO:0000256" key="1">
    <source>
        <dbReference type="SAM" id="MobiDB-lite"/>
    </source>
</evidence>
<comment type="caution">
    <text evidence="2">The sequence shown here is derived from an EMBL/GenBank/DDBJ whole genome shotgun (WGS) entry which is preliminary data.</text>
</comment>
<evidence type="ECO:0000313" key="2">
    <source>
        <dbReference type="EMBL" id="MPC82962.1"/>
    </source>
</evidence>
<protein>
    <submittedName>
        <fullName evidence="2">Uncharacterized protein</fullName>
    </submittedName>
</protein>
<gene>
    <name evidence="2" type="ORF">E2C01_077651</name>
</gene>
<dbReference type="Proteomes" id="UP000324222">
    <property type="component" value="Unassembled WGS sequence"/>
</dbReference>